<protein>
    <submittedName>
        <fullName evidence="2">Uncharacterized protein</fullName>
    </submittedName>
</protein>
<reference evidence="2 3" key="1">
    <citation type="journal article" date="2023" name="PLoS ONE">
        <title>Cytospora paraplurivora sp. nov. isolated from orchards with fruit tree decline syndrome in Ontario, Canada.</title>
        <authorList>
            <person name="Ilyukhin E."/>
            <person name="Nguyen H.D.T."/>
            <person name="Castle A.J."/>
            <person name="Ellouze W."/>
        </authorList>
    </citation>
    <scope>NUCLEOTIDE SEQUENCE [LARGE SCALE GENOMIC DNA]</scope>
    <source>
        <strain evidence="2 3">FDS-564</strain>
    </source>
</reference>
<name>A0AAN9U9F7_9PEZI</name>
<feature type="region of interest" description="Disordered" evidence="1">
    <location>
        <begin position="187"/>
        <end position="266"/>
    </location>
</feature>
<dbReference type="Proteomes" id="UP001320245">
    <property type="component" value="Unassembled WGS sequence"/>
</dbReference>
<feature type="compositionally biased region" description="Acidic residues" evidence="1">
    <location>
        <begin position="243"/>
        <end position="255"/>
    </location>
</feature>
<keyword evidence="3" id="KW-1185">Reference proteome</keyword>
<feature type="compositionally biased region" description="Polar residues" evidence="1">
    <location>
        <begin position="191"/>
        <end position="201"/>
    </location>
</feature>
<comment type="caution">
    <text evidence="2">The sequence shown here is derived from an EMBL/GenBank/DDBJ whole genome shotgun (WGS) entry which is preliminary data.</text>
</comment>
<dbReference type="EMBL" id="JAJSPL020000031">
    <property type="protein sequence ID" value="KAK7737005.1"/>
    <property type="molecule type" value="Genomic_DNA"/>
</dbReference>
<evidence type="ECO:0000313" key="3">
    <source>
        <dbReference type="Proteomes" id="UP001320245"/>
    </source>
</evidence>
<accession>A0AAN9U9F7</accession>
<evidence type="ECO:0000256" key="1">
    <source>
        <dbReference type="SAM" id="MobiDB-lite"/>
    </source>
</evidence>
<sequence>MKYDIEVPGKDAQAPEAGQTRFPGLKVANYNMKCDVYYPSIPWEPSRTEQFDDSTAALSSFCLNTLLNEDRTYSNIILWTSYTPRGEPSKRQQRFTVLPPYLKPDRNSLCRDDKYDWAIIVFRDEAVRSRLPEIYSGQHEDAQKGGHEWLCADQPFREKYDAMLRHGIAGFSADEIEILGEALQRLRVKQSRSGDSESTYTEQDDRTESKNHSNDGPGSDAESEFNGFLEHQEESIAPAASDDGFDFSGDSEDLDMASRLGGETLQ</sequence>
<organism evidence="2 3">
    <name type="scientific">Cytospora paraplurivora</name>
    <dbReference type="NCBI Taxonomy" id="2898453"/>
    <lineage>
        <taxon>Eukaryota</taxon>
        <taxon>Fungi</taxon>
        <taxon>Dikarya</taxon>
        <taxon>Ascomycota</taxon>
        <taxon>Pezizomycotina</taxon>
        <taxon>Sordariomycetes</taxon>
        <taxon>Sordariomycetidae</taxon>
        <taxon>Diaporthales</taxon>
        <taxon>Cytosporaceae</taxon>
        <taxon>Cytospora</taxon>
    </lineage>
</organism>
<evidence type="ECO:0000313" key="2">
    <source>
        <dbReference type="EMBL" id="KAK7737005.1"/>
    </source>
</evidence>
<proteinExistence type="predicted"/>
<dbReference type="AlphaFoldDB" id="A0AAN9U9F7"/>
<feature type="compositionally biased region" description="Basic and acidic residues" evidence="1">
    <location>
        <begin position="203"/>
        <end position="213"/>
    </location>
</feature>
<gene>
    <name evidence="2" type="ORF">SLS53_006761</name>
</gene>